<name>A0A0G4GZH5_VITBC</name>
<proteinExistence type="predicted"/>
<dbReference type="Proteomes" id="UP000041254">
    <property type="component" value="Unassembled WGS sequence"/>
</dbReference>
<dbReference type="AlphaFoldDB" id="A0A0G4GZH5"/>
<evidence type="ECO:0000256" key="1">
    <source>
        <dbReference type="SAM" id="MobiDB-lite"/>
    </source>
</evidence>
<evidence type="ECO:0000313" key="3">
    <source>
        <dbReference type="Proteomes" id="UP000041254"/>
    </source>
</evidence>
<keyword evidence="3" id="KW-1185">Reference proteome</keyword>
<accession>A0A0G4GZH5</accession>
<reference evidence="2 3" key="1">
    <citation type="submission" date="2014-11" db="EMBL/GenBank/DDBJ databases">
        <authorList>
            <person name="Zhu J."/>
            <person name="Qi W."/>
            <person name="Song R."/>
        </authorList>
    </citation>
    <scope>NUCLEOTIDE SEQUENCE [LARGE SCALE GENOMIC DNA]</scope>
</reference>
<gene>
    <name evidence="2" type="ORF">Vbra_19176</name>
</gene>
<dbReference type="EMBL" id="CDMY01000897">
    <property type="protein sequence ID" value="CEM36617.1"/>
    <property type="molecule type" value="Genomic_DNA"/>
</dbReference>
<organism evidence="2 3">
    <name type="scientific">Vitrella brassicaformis (strain CCMP3155)</name>
    <dbReference type="NCBI Taxonomy" id="1169540"/>
    <lineage>
        <taxon>Eukaryota</taxon>
        <taxon>Sar</taxon>
        <taxon>Alveolata</taxon>
        <taxon>Colpodellida</taxon>
        <taxon>Vitrellaceae</taxon>
        <taxon>Vitrella</taxon>
    </lineage>
</organism>
<evidence type="ECO:0000313" key="2">
    <source>
        <dbReference type="EMBL" id="CEM36617.1"/>
    </source>
</evidence>
<dbReference type="VEuPathDB" id="CryptoDB:Vbra_19176"/>
<dbReference type="InParanoid" id="A0A0G4GZH5"/>
<protein>
    <submittedName>
        <fullName evidence="2">Uncharacterized protein</fullName>
    </submittedName>
</protein>
<feature type="region of interest" description="Disordered" evidence="1">
    <location>
        <begin position="1"/>
        <end position="25"/>
    </location>
</feature>
<sequence length="90" mass="9749">MLQMQQIAQNGPVIPPQPPSELTTGTVLGSSIMQDKERALLYKSNPSLRVRGGGVLPIGPPSGLNVEGITYDDPAHETQDIREYISDSFE</sequence>